<evidence type="ECO:0000313" key="16">
    <source>
        <dbReference type="Proteomes" id="UP000011116"/>
    </source>
</evidence>
<evidence type="ECO:0000256" key="8">
    <source>
        <dbReference type="ARBA" id="ARBA00022737"/>
    </source>
</evidence>
<evidence type="ECO:0000256" key="4">
    <source>
        <dbReference type="ARBA" id="ARBA00022614"/>
    </source>
</evidence>
<comment type="similarity">
    <text evidence="2">Belongs to the RLP family.</text>
</comment>
<dbReference type="InterPro" id="IPR003591">
    <property type="entry name" value="Leu-rich_rpt_typical-subtyp"/>
</dbReference>
<feature type="domain" description="Disease resistance R13L4/SHOC-2-like LRR" evidence="14">
    <location>
        <begin position="357"/>
        <end position="561"/>
    </location>
</feature>
<keyword evidence="5" id="KW-1070">Brassinosteroid signaling pathway</keyword>
<keyword evidence="10 12" id="KW-0472">Membrane</keyword>
<dbReference type="Pfam" id="PF23598">
    <property type="entry name" value="LRR_14"/>
    <property type="match status" value="1"/>
</dbReference>
<dbReference type="Pfam" id="PF13855">
    <property type="entry name" value="LRR_8"/>
    <property type="match status" value="2"/>
</dbReference>
<dbReference type="FunFam" id="3.80.10.10:FF:000111">
    <property type="entry name" value="LRR receptor-like serine/threonine-protein kinase ERECTA"/>
    <property type="match status" value="1"/>
</dbReference>
<feature type="domain" description="Leucine-rich repeat-containing N-terminal plant-type" evidence="13">
    <location>
        <begin position="90"/>
        <end position="127"/>
    </location>
</feature>
<feature type="transmembrane region" description="Helical" evidence="12">
    <location>
        <begin position="989"/>
        <end position="1010"/>
    </location>
</feature>
<dbReference type="Pfam" id="PF08263">
    <property type="entry name" value="LRRNT_2"/>
    <property type="match status" value="1"/>
</dbReference>
<dbReference type="Proteomes" id="UP000011116">
    <property type="component" value="Chromosome 7H"/>
</dbReference>
<reference evidence="15" key="2">
    <citation type="submission" date="2020-10" db="EMBL/GenBank/DDBJ databases">
        <authorList>
            <person name="Scholz U."/>
            <person name="Mascher M."/>
            <person name="Fiebig A."/>
        </authorList>
    </citation>
    <scope>NUCLEOTIDE SEQUENCE [LARGE SCALE GENOMIC DNA]</scope>
    <source>
        <strain evidence="15">cv. Morex</strain>
    </source>
</reference>
<dbReference type="Gene3D" id="3.80.10.10">
    <property type="entry name" value="Ribonuclease Inhibitor"/>
    <property type="match status" value="5"/>
</dbReference>
<dbReference type="FunFam" id="3.80.10.10:FF:000649">
    <property type="entry name" value="Leucine Rich Repeat family protein"/>
    <property type="match status" value="1"/>
</dbReference>
<keyword evidence="16" id="KW-1185">Reference proteome</keyword>
<name>A0A8I7BI01_HORVV</name>
<evidence type="ECO:0000256" key="3">
    <source>
        <dbReference type="ARBA" id="ARBA00022475"/>
    </source>
</evidence>
<keyword evidence="3" id="KW-1003">Cell membrane</keyword>
<accession>A0A8I7BI01</accession>
<dbReference type="SMR" id="A0A8I7BI01"/>
<evidence type="ECO:0000259" key="14">
    <source>
        <dbReference type="Pfam" id="PF23598"/>
    </source>
</evidence>
<dbReference type="EnsemblPlants" id="HORVU.MOREX.r3.7HG0637070.1">
    <property type="protein sequence ID" value="HORVU.MOREX.r3.7HG0637070.1.CDS1"/>
    <property type="gene ID" value="HORVU.MOREX.r3.7HG0637070"/>
</dbReference>
<evidence type="ECO:0000256" key="7">
    <source>
        <dbReference type="ARBA" id="ARBA00022729"/>
    </source>
</evidence>
<dbReference type="InterPro" id="IPR001611">
    <property type="entry name" value="Leu-rich_rpt"/>
</dbReference>
<dbReference type="InterPro" id="IPR032675">
    <property type="entry name" value="LRR_dom_sf"/>
</dbReference>
<evidence type="ECO:0000256" key="9">
    <source>
        <dbReference type="ARBA" id="ARBA00022989"/>
    </source>
</evidence>
<evidence type="ECO:0000256" key="11">
    <source>
        <dbReference type="ARBA" id="ARBA00023180"/>
    </source>
</evidence>
<dbReference type="Pfam" id="PF00560">
    <property type="entry name" value="LRR_1"/>
    <property type="match status" value="7"/>
</dbReference>
<evidence type="ECO:0000313" key="15">
    <source>
        <dbReference type="EnsemblPlants" id="HORVU.MOREX.r3.7HG0637070.1.CDS1"/>
    </source>
</evidence>
<dbReference type="PANTHER" id="PTHR48063">
    <property type="entry name" value="LRR RECEPTOR-LIKE KINASE"/>
    <property type="match status" value="1"/>
</dbReference>
<dbReference type="AlphaFoldDB" id="A0A8I7BI01"/>
<dbReference type="Gramene" id="HORVU.MOREX.r2.7HG0529390.1">
    <property type="protein sequence ID" value="HORVU.MOREX.r2.7HG0529390.1.CDS.1"/>
    <property type="gene ID" value="HORVU.MOREX.r2.7HG0529390"/>
</dbReference>
<dbReference type="InterPro" id="IPR013210">
    <property type="entry name" value="LRR_N_plant-typ"/>
</dbReference>
<dbReference type="SUPFAM" id="SSF52047">
    <property type="entry name" value="RNI-like"/>
    <property type="match status" value="1"/>
</dbReference>
<dbReference type="SUPFAM" id="SSF52058">
    <property type="entry name" value="L domain-like"/>
    <property type="match status" value="3"/>
</dbReference>
<reference evidence="16" key="1">
    <citation type="journal article" date="2012" name="Nature">
        <title>A physical, genetic and functional sequence assembly of the barley genome.</title>
        <authorList>
            <consortium name="The International Barley Genome Sequencing Consortium"/>
            <person name="Mayer K.F."/>
            <person name="Waugh R."/>
            <person name="Brown J.W."/>
            <person name="Schulman A."/>
            <person name="Langridge P."/>
            <person name="Platzer M."/>
            <person name="Fincher G.B."/>
            <person name="Muehlbauer G.J."/>
            <person name="Sato K."/>
            <person name="Close T.J."/>
            <person name="Wise R.P."/>
            <person name="Stein N."/>
        </authorList>
    </citation>
    <scope>NUCLEOTIDE SEQUENCE [LARGE SCALE GENOMIC DNA]</scope>
    <source>
        <strain evidence="16">cv. Morex</strain>
    </source>
</reference>
<evidence type="ECO:0000256" key="1">
    <source>
        <dbReference type="ARBA" id="ARBA00004251"/>
    </source>
</evidence>
<keyword evidence="6 12" id="KW-0812">Transmembrane</keyword>
<evidence type="ECO:0000259" key="13">
    <source>
        <dbReference type="Pfam" id="PF08263"/>
    </source>
</evidence>
<keyword evidence="4" id="KW-0433">Leucine-rich repeat</keyword>
<keyword evidence="8" id="KW-0677">Repeat</keyword>
<dbReference type="GO" id="GO:0009742">
    <property type="term" value="P:brassinosteroid mediated signaling pathway"/>
    <property type="evidence" value="ECO:0007669"/>
    <property type="project" value="UniProtKB-KW"/>
</dbReference>
<reference evidence="15" key="3">
    <citation type="submission" date="2022-01" db="UniProtKB">
        <authorList>
            <consortium name="EnsemblPlants"/>
        </authorList>
    </citation>
    <scope>IDENTIFICATION</scope>
    <source>
        <strain evidence="15">subsp. vulgare</strain>
    </source>
</reference>
<evidence type="ECO:0000256" key="6">
    <source>
        <dbReference type="ARBA" id="ARBA00022692"/>
    </source>
</evidence>
<dbReference type="Gramene" id="HORVU.MOREX.r3.7HG0637070.1">
    <property type="protein sequence ID" value="HORVU.MOREX.r3.7HG0637070.1.CDS1"/>
    <property type="gene ID" value="HORVU.MOREX.r3.7HG0637070"/>
</dbReference>
<organism evidence="15 16">
    <name type="scientific">Hordeum vulgare subsp. vulgare</name>
    <name type="common">Domesticated barley</name>
    <dbReference type="NCBI Taxonomy" id="112509"/>
    <lineage>
        <taxon>Eukaryota</taxon>
        <taxon>Viridiplantae</taxon>
        <taxon>Streptophyta</taxon>
        <taxon>Embryophyta</taxon>
        <taxon>Tracheophyta</taxon>
        <taxon>Spermatophyta</taxon>
        <taxon>Magnoliopsida</taxon>
        <taxon>Liliopsida</taxon>
        <taxon>Poales</taxon>
        <taxon>Poaceae</taxon>
        <taxon>BOP clade</taxon>
        <taxon>Pooideae</taxon>
        <taxon>Triticodae</taxon>
        <taxon>Triticeae</taxon>
        <taxon>Hordeinae</taxon>
        <taxon>Hordeum</taxon>
    </lineage>
</organism>
<dbReference type="PANTHER" id="PTHR48063:SF55">
    <property type="entry name" value="LEUCINE-RICH REPEAT-CONTAINING N-TERMINAL PLANT-TYPE DOMAIN-CONTAINING PROTEIN"/>
    <property type="match status" value="1"/>
</dbReference>
<gene>
    <name evidence="15" type="primary">LOC123411664</name>
</gene>
<dbReference type="InterPro" id="IPR046956">
    <property type="entry name" value="RLP23-like"/>
</dbReference>
<proteinExistence type="inferred from homology"/>
<dbReference type="SMART" id="SM00369">
    <property type="entry name" value="LRR_TYP"/>
    <property type="match status" value="9"/>
</dbReference>
<dbReference type="InterPro" id="IPR055414">
    <property type="entry name" value="LRR_R13L4/SHOC2-like"/>
</dbReference>
<dbReference type="GO" id="GO:0005886">
    <property type="term" value="C:plasma membrane"/>
    <property type="evidence" value="ECO:0007669"/>
    <property type="project" value="UniProtKB-SubCell"/>
</dbReference>
<evidence type="ECO:0000256" key="12">
    <source>
        <dbReference type="SAM" id="Phobius"/>
    </source>
</evidence>
<keyword evidence="7" id="KW-0732">Signal</keyword>
<evidence type="ECO:0000256" key="2">
    <source>
        <dbReference type="ARBA" id="ARBA00009592"/>
    </source>
</evidence>
<keyword evidence="9 12" id="KW-1133">Transmembrane helix</keyword>
<dbReference type="FunFam" id="3.80.10.10:FF:000095">
    <property type="entry name" value="LRR receptor-like serine/threonine-protein kinase GSO1"/>
    <property type="match status" value="1"/>
</dbReference>
<evidence type="ECO:0000256" key="10">
    <source>
        <dbReference type="ARBA" id="ARBA00023136"/>
    </source>
</evidence>
<sequence length="1046" mass="116450">MGGVRLPVSKETRTRSETWTKIAYKFAMKLCFQRHRHRAVFFFFFFFFAMRTTTSKLLLICVLAAASLLASDALQLGAAGGSAGASCIPRERDALLSFKRGITSDPLGVLDSWHKEDCCQWRGVKCSNRTGHVLRLHLRNLPLEGYYQDNTALVGEISNSLLSLDRLVRLDLSMNYLEGPSGRMPEFLASLTRLRYLNLSGIPFLGRVPPQLGNLSNLQHLDLSCHRHGMYSTDISWVALIPNLQSLGMNGVNLSTIVDWPYVVNMIPSLKALDLGSCSLSTANQSLPHSNLTKLERLDLSGNMFPHPMARSWFWNLTGLQHLYLADTQLYGQAPDALAQMTSLQVIDLSFNRNMGTMTTSFRTLCNMRILDISSCHIDGNIKDIIGRMPHCPLNKLQVLHLGSNNITGIIPEQIAHLTSLVVLDISQNNLAGGIPRGVGMLSSLSSLDLYMNYLSGPVPSEVGMLGNLTTLSLEHNNLSGHVPSEIGMLGNLATLDLRDNNLIGDFTEEHFTSLTRLNRLLLSGNSLRIIVGPNWIPPFSLQDIHLGSCQLGPSFPAWLQFQVDMWLMDISSTGIVDRLPDWFTTTFAKVIYLDISNNGISGRLPRNMEFMALERFFIKSNKLTGGIPNLPRSIISLDMSENSLSGNLPSNIEFTDLRSLWLRSNQITSRIPESLCKAESLYSLDLSSNLLEGQLPPCFGVMGSAFLMLSNNRFSGKFPSFLKNMRELKSLDLSHNSFSGRLPLWIGELVELRFLGLNHNTFSGGIPPAISNLSRLHHLNLAGNGLSGAIPWHLSNMKAMIGKDAKDFSDMNELYSTDYFDTFRSLDFSSAVVKGRELNYSAGIWDLVSIDLSFNQLTGVIPEEILVLDGLINLNLSWNRLSGEIPNKLGALQALESLDLSRNMFCGIIPSSLSDLNYLSYLDLSSNNLTGRIPSGRQLDTLYTQEPFMYSGNSGLCGPPLANSCTGKNVTRQDDLIRNEHSFEPVTFYFGLVLGFILGLWVVFCVLLFKKAWRIAYFRLIDQTYDQIYVFSVITWKIWAGKVTN</sequence>
<evidence type="ECO:0000256" key="5">
    <source>
        <dbReference type="ARBA" id="ARBA00022626"/>
    </source>
</evidence>
<evidence type="ECO:0008006" key="17">
    <source>
        <dbReference type="Google" id="ProtNLM"/>
    </source>
</evidence>
<dbReference type="FunFam" id="3.80.10.10:FF:000383">
    <property type="entry name" value="Leucine-rich repeat receptor protein kinase EMS1"/>
    <property type="match status" value="1"/>
</dbReference>
<comment type="subcellular location">
    <subcellularLocation>
        <location evidence="1">Cell membrane</location>
        <topology evidence="1">Single-pass type I membrane protein</topology>
    </subcellularLocation>
</comment>
<protein>
    <recommendedName>
        <fullName evidence="17">Leucine-rich repeat-containing N-terminal plant-type domain-containing protein</fullName>
    </recommendedName>
</protein>
<keyword evidence="11" id="KW-0325">Glycoprotein</keyword>